<feature type="region of interest" description="Disordered" evidence="1">
    <location>
        <begin position="49"/>
        <end position="95"/>
    </location>
</feature>
<evidence type="ECO:0000256" key="1">
    <source>
        <dbReference type="SAM" id="MobiDB-lite"/>
    </source>
</evidence>
<dbReference type="AlphaFoldDB" id="A0A6I4MI26"/>
<dbReference type="EMBL" id="WBMS02000022">
    <property type="protein sequence ID" value="MWA03804.1"/>
    <property type="molecule type" value="Genomic_DNA"/>
</dbReference>
<dbReference type="RefSeq" id="WP_151596334.1">
    <property type="nucleotide sequence ID" value="NZ_WBMS02000022.1"/>
</dbReference>
<name>A0A6I4MI26_9ACTN</name>
<keyword evidence="2" id="KW-0812">Transmembrane</keyword>
<keyword evidence="2" id="KW-0472">Membrane</keyword>
<reference evidence="3" key="1">
    <citation type="submission" date="2019-12" db="EMBL/GenBank/DDBJ databases">
        <title>Actinomadura physcomitrii sp. nov., a novel actinomycete isolated from moss [Physcomitrium sphaericum (Ludw) Fuernr].</title>
        <authorList>
            <person name="Zhuang X."/>
        </authorList>
    </citation>
    <scope>NUCLEOTIDE SEQUENCE [LARGE SCALE GENOMIC DNA]</scope>
    <source>
        <strain evidence="3">LD22</strain>
    </source>
</reference>
<accession>A0A6I4MI26</accession>
<evidence type="ECO:0000313" key="3">
    <source>
        <dbReference type="EMBL" id="MWA03804.1"/>
    </source>
</evidence>
<protein>
    <submittedName>
        <fullName evidence="3">Uncharacterized protein</fullName>
    </submittedName>
</protein>
<comment type="caution">
    <text evidence="3">The sequence shown here is derived from an EMBL/GenBank/DDBJ whole genome shotgun (WGS) entry which is preliminary data.</text>
</comment>
<feature type="region of interest" description="Disordered" evidence="1">
    <location>
        <begin position="1"/>
        <end position="20"/>
    </location>
</feature>
<organism evidence="3 4">
    <name type="scientific">Actinomadura physcomitrii</name>
    <dbReference type="NCBI Taxonomy" id="2650748"/>
    <lineage>
        <taxon>Bacteria</taxon>
        <taxon>Bacillati</taxon>
        <taxon>Actinomycetota</taxon>
        <taxon>Actinomycetes</taxon>
        <taxon>Streptosporangiales</taxon>
        <taxon>Thermomonosporaceae</taxon>
        <taxon>Actinomadura</taxon>
    </lineage>
</organism>
<feature type="compositionally biased region" description="Basic and acidic residues" evidence="1">
    <location>
        <begin position="86"/>
        <end position="95"/>
    </location>
</feature>
<evidence type="ECO:0000313" key="4">
    <source>
        <dbReference type="Proteomes" id="UP000462055"/>
    </source>
</evidence>
<feature type="compositionally biased region" description="Basic residues" evidence="1">
    <location>
        <begin position="49"/>
        <end position="69"/>
    </location>
</feature>
<feature type="transmembrane region" description="Helical" evidence="2">
    <location>
        <begin position="26"/>
        <end position="48"/>
    </location>
</feature>
<sequence length="95" mass="10597">MPDNTERGRPPVPDLVSAPNRKAQRLVAWSLVALAAVAALAALLASTVPRRRRGTRHLPRTRPWHRRRAPAGAFHDMDDDPDEDEAPHTGRDPRD</sequence>
<keyword evidence="2" id="KW-1133">Transmembrane helix</keyword>
<keyword evidence="4" id="KW-1185">Reference proteome</keyword>
<dbReference type="Proteomes" id="UP000462055">
    <property type="component" value="Unassembled WGS sequence"/>
</dbReference>
<proteinExistence type="predicted"/>
<evidence type="ECO:0000256" key="2">
    <source>
        <dbReference type="SAM" id="Phobius"/>
    </source>
</evidence>
<gene>
    <name evidence="3" type="ORF">F8568_026155</name>
</gene>